<feature type="domain" description="6-phosphogluconate dehydrogenase C-terminal" evidence="4">
    <location>
        <begin position="169"/>
        <end position="301"/>
    </location>
</feature>
<dbReference type="GO" id="GO:0004616">
    <property type="term" value="F:phosphogluconate dehydrogenase (decarboxylating) activity"/>
    <property type="evidence" value="ECO:0007669"/>
    <property type="project" value="InterPro"/>
</dbReference>
<gene>
    <name evidence="5" type="primary">gndA</name>
    <name evidence="5" type="ORF">A9Y57_02033</name>
</gene>
<comment type="caution">
    <text evidence="5">The sequence shown here is derived from an EMBL/GenBank/DDBJ whole genome shotgun (WGS) entry which is preliminary data.</text>
</comment>
<evidence type="ECO:0000313" key="6">
    <source>
        <dbReference type="Proteomes" id="UP000217465"/>
    </source>
</evidence>
<organism evidence="5 6">
    <name type="scientific">Streptococcus parauberis</name>
    <dbReference type="NCBI Taxonomy" id="1348"/>
    <lineage>
        <taxon>Bacteria</taxon>
        <taxon>Bacillati</taxon>
        <taxon>Bacillota</taxon>
        <taxon>Bacilli</taxon>
        <taxon>Lactobacillales</taxon>
        <taxon>Streptococcaceae</taxon>
        <taxon>Streptococcus</taxon>
    </lineage>
</organism>
<name>A0A854WAT8_9STRE</name>
<dbReference type="AlphaFoldDB" id="A0A854WAT8"/>
<dbReference type="Gene3D" id="3.40.50.720">
    <property type="entry name" value="NAD(P)-binding Rossmann-like Domain"/>
    <property type="match status" value="1"/>
</dbReference>
<dbReference type="Pfam" id="PF00393">
    <property type="entry name" value="6PGD"/>
    <property type="match status" value="1"/>
</dbReference>
<sequence>MKSKIGIIGLGKMGLNIALNAQDNGWQIFGFDVESSARENAKLNNVKVLDTLGELLTNLDEKKVILLSTPAGDITNNLIIELGNLLNVGDIVIDSGNSKFSDSLNNYNILSKKGISFIDCGTSGGVSGARNGACLMIGGDQAAYEQIEDFFKDISIENGCIFVPSPSAGHYLKMVHNGIEYGMMQAIGEGFAVLQASNYDFDFAEVSKVWNNGSVVRSWLIELAEEEFKKDPKLDTITGLIDANGEAKWTVEEALRMNVPVPVIANSLFVRNESQLDDSFSNKVVASLRRGFGGHAVKMKG</sequence>
<comment type="similarity">
    <text evidence="1">Belongs to the 6-phosphogluconate dehydrogenase family.</text>
</comment>
<accession>A0A854WAT8</accession>
<dbReference type="SMART" id="SM01350">
    <property type="entry name" value="6PGD"/>
    <property type="match status" value="1"/>
</dbReference>
<dbReference type="InterPro" id="IPR006115">
    <property type="entry name" value="6PGDH_NADP-bd"/>
</dbReference>
<dbReference type="InterPro" id="IPR006183">
    <property type="entry name" value="Pgluconate_DH"/>
</dbReference>
<dbReference type="NCBIfam" id="NF007161">
    <property type="entry name" value="PRK09599.1"/>
    <property type="match status" value="1"/>
</dbReference>
<dbReference type="InterPro" id="IPR036291">
    <property type="entry name" value="NAD(P)-bd_dom_sf"/>
</dbReference>
<evidence type="ECO:0000256" key="3">
    <source>
        <dbReference type="ARBA" id="ARBA00023064"/>
    </source>
</evidence>
<dbReference type="InterPro" id="IPR006114">
    <property type="entry name" value="6PGDH_C"/>
</dbReference>
<dbReference type="NCBIfam" id="TIGR00872">
    <property type="entry name" value="gnd_rel"/>
    <property type="match status" value="1"/>
</dbReference>
<evidence type="ECO:0000313" key="5">
    <source>
        <dbReference type="EMBL" id="PCH10743.1"/>
    </source>
</evidence>
<dbReference type="PANTHER" id="PTHR11811">
    <property type="entry name" value="6-PHOSPHOGLUCONATE DEHYDROGENASE"/>
    <property type="match status" value="1"/>
</dbReference>
<dbReference type="SUPFAM" id="SSF48179">
    <property type="entry name" value="6-phosphogluconate dehydrogenase C-terminal domain-like"/>
    <property type="match status" value="1"/>
</dbReference>
<dbReference type="EMBL" id="NSGR01000010">
    <property type="protein sequence ID" value="PCH10743.1"/>
    <property type="molecule type" value="Genomic_DNA"/>
</dbReference>
<keyword evidence="3" id="KW-0311">Gluconate utilization</keyword>
<evidence type="ECO:0000256" key="2">
    <source>
        <dbReference type="ARBA" id="ARBA00023002"/>
    </source>
</evidence>
<dbReference type="GO" id="GO:0006098">
    <property type="term" value="P:pentose-phosphate shunt"/>
    <property type="evidence" value="ECO:0007669"/>
    <property type="project" value="InterPro"/>
</dbReference>
<dbReference type="InterPro" id="IPR008927">
    <property type="entry name" value="6-PGluconate_DH-like_C_sf"/>
</dbReference>
<dbReference type="GO" id="GO:0019521">
    <property type="term" value="P:D-gluconate metabolic process"/>
    <property type="evidence" value="ECO:0007669"/>
    <property type="project" value="UniProtKB-KW"/>
</dbReference>
<reference evidence="5 6" key="1">
    <citation type="submission" date="2016-06" db="EMBL/GenBank/DDBJ databases">
        <authorList>
            <person name="Haines A.N."/>
            <person name="Council K.R."/>
        </authorList>
    </citation>
    <scope>NUCLEOTIDE SEQUENCE [LARGE SCALE GENOMIC DNA]</scope>
    <source>
        <strain evidence="5 6">SP158-29</strain>
    </source>
</reference>
<keyword evidence="2" id="KW-0560">Oxidoreductase</keyword>
<dbReference type="GO" id="GO:0050661">
    <property type="term" value="F:NADP binding"/>
    <property type="evidence" value="ECO:0007669"/>
    <property type="project" value="InterPro"/>
</dbReference>
<dbReference type="Pfam" id="PF03446">
    <property type="entry name" value="NAD_binding_2"/>
    <property type="match status" value="1"/>
</dbReference>
<evidence type="ECO:0000256" key="1">
    <source>
        <dbReference type="ARBA" id="ARBA00008419"/>
    </source>
</evidence>
<protein>
    <submittedName>
        <fullName evidence="5">6-phosphogluconate dehydrogenase, NADP(+)-dependent, decarboxylating</fullName>
    </submittedName>
</protein>
<dbReference type="InterPro" id="IPR004849">
    <property type="entry name" value="6DGDH_YqeC"/>
</dbReference>
<proteinExistence type="inferred from homology"/>
<dbReference type="PRINTS" id="PR00076">
    <property type="entry name" value="6PGDHDRGNASE"/>
</dbReference>
<dbReference type="SUPFAM" id="SSF51735">
    <property type="entry name" value="NAD(P)-binding Rossmann-fold domains"/>
    <property type="match status" value="1"/>
</dbReference>
<evidence type="ECO:0000259" key="4">
    <source>
        <dbReference type="SMART" id="SM01350"/>
    </source>
</evidence>
<dbReference type="InterPro" id="IPR013328">
    <property type="entry name" value="6PGD_dom2"/>
</dbReference>
<dbReference type="Gene3D" id="1.10.1040.10">
    <property type="entry name" value="N-(1-d-carboxylethyl)-l-norvaline Dehydrogenase, domain 2"/>
    <property type="match status" value="1"/>
</dbReference>
<dbReference type="Proteomes" id="UP000217465">
    <property type="component" value="Unassembled WGS sequence"/>
</dbReference>